<dbReference type="GO" id="GO:0016783">
    <property type="term" value="F:sulfurtransferase activity"/>
    <property type="evidence" value="ECO:0007669"/>
    <property type="project" value="InterPro"/>
</dbReference>
<name>C0GH64_DETAL</name>
<dbReference type="PIRSF" id="PIRSF015626">
    <property type="entry name" value="FdhD"/>
    <property type="match status" value="1"/>
</dbReference>
<evidence type="ECO:0000256" key="2">
    <source>
        <dbReference type="ARBA" id="ARBA00023150"/>
    </source>
</evidence>
<dbReference type="GO" id="GO:0005737">
    <property type="term" value="C:cytoplasm"/>
    <property type="evidence" value="ECO:0007669"/>
    <property type="project" value="UniProtKB-SubCell"/>
</dbReference>
<dbReference type="Gene3D" id="3.10.20.10">
    <property type="match status" value="1"/>
</dbReference>
<comment type="similarity">
    <text evidence="3">Belongs to the FdhD family.</text>
</comment>
<dbReference type="eggNOG" id="COG1526">
    <property type="taxonomic scope" value="Bacteria"/>
</dbReference>
<dbReference type="AlphaFoldDB" id="C0GH64"/>
<feature type="active site" description="Cysteine persulfide intermediate" evidence="3">
    <location>
        <position position="110"/>
    </location>
</feature>
<dbReference type="GO" id="GO:0097163">
    <property type="term" value="F:sulfur carrier activity"/>
    <property type="evidence" value="ECO:0007669"/>
    <property type="project" value="UniProtKB-UniRule"/>
</dbReference>
<comment type="function">
    <text evidence="3">Required for formate dehydrogenase (FDH) activity. Acts as a sulfur carrier protein that transfers sulfur from IscS to the molybdenum cofactor prior to its insertion into FDH.</text>
</comment>
<dbReference type="GO" id="GO:0006777">
    <property type="term" value="P:Mo-molybdopterin cofactor biosynthetic process"/>
    <property type="evidence" value="ECO:0007669"/>
    <property type="project" value="UniProtKB-UniRule"/>
</dbReference>
<dbReference type="PANTHER" id="PTHR30592">
    <property type="entry name" value="FORMATE DEHYDROGENASE"/>
    <property type="match status" value="1"/>
</dbReference>
<dbReference type="NCBIfam" id="TIGR00129">
    <property type="entry name" value="fdhD_narQ"/>
    <property type="match status" value="1"/>
</dbReference>
<gene>
    <name evidence="3" type="primary">fdhD</name>
    <name evidence="4" type="ORF">DealDRAFT_1823</name>
</gene>
<dbReference type="InterPro" id="IPR003786">
    <property type="entry name" value="FdhD"/>
</dbReference>
<dbReference type="InterPro" id="IPR016193">
    <property type="entry name" value="Cytidine_deaminase-like"/>
</dbReference>
<dbReference type="RefSeq" id="WP_008516762.1">
    <property type="nucleotide sequence ID" value="NZ_ACJM01000008.1"/>
</dbReference>
<protein>
    <recommendedName>
        <fullName evidence="3">Sulfur carrier protein FdhD</fullName>
    </recommendedName>
</protein>
<sequence length="277" mass="30459">MINNIKPDPQEERRIWRFDVEGVRQMDDVVIREVPLTIYLNGQEFVTLLYTPEMADMLAVGFLRSEGLVKDFGDITSLRFDGERGFIFVETKNGGLTEKLYGKRTITSGCGKGTVFFSVLDALKNKPVESGLSITYEQVLGLVRQLQENAVLFQATGGIHSAALCHPDGVVYTCEDIGRHNAVDKIIGLCLKNSVSLEDKVLVTSGRISSEILIKTAKLGIPVLLSRAAPTTLSVELADTLGVTLIGFARGRRFNVYTHPERVQINEVIGGNEGEDN</sequence>
<evidence type="ECO:0000256" key="1">
    <source>
        <dbReference type="ARBA" id="ARBA00022490"/>
    </source>
</evidence>
<evidence type="ECO:0000256" key="3">
    <source>
        <dbReference type="HAMAP-Rule" id="MF_00187"/>
    </source>
</evidence>
<keyword evidence="1 3" id="KW-0963">Cytoplasm</keyword>
<dbReference type="PANTHER" id="PTHR30592:SF1">
    <property type="entry name" value="SULFUR CARRIER PROTEIN FDHD"/>
    <property type="match status" value="1"/>
</dbReference>
<dbReference type="SUPFAM" id="SSF53927">
    <property type="entry name" value="Cytidine deaminase-like"/>
    <property type="match status" value="1"/>
</dbReference>
<dbReference type="HAMAP" id="MF_00187">
    <property type="entry name" value="FdhD"/>
    <property type="match status" value="1"/>
</dbReference>
<keyword evidence="5" id="KW-1185">Reference proteome</keyword>
<comment type="subcellular location">
    <subcellularLocation>
        <location evidence="3">Cytoplasm</location>
    </subcellularLocation>
</comment>
<dbReference type="STRING" id="555088.DealDRAFT_1823"/>
<dbReference type="Gene3D" id="3.40.140.10">
    <property type="entry name" value="Cytidine Deaminase, domain 2"/>
    <property type="match status" value="1"/>
</dbReference>
<comment type="caution">
    <text evidence="4">The sequence shown here is derived from an EMBL/GenBank/DDBJ whole genome shotgun (WGS) entry which is preliminary data.</text>
</comment>
<proteinExistence type="inferred from homology"/>
<evidence type="ECO:0000313" key="4">
    <source>
        <dbReference type="EMBL" id="EEG77366.1"/>
    </source>
</evidence>
<keyword evidence="2 3" id="KW-0501">Molybdenum cofactor biosynthesis</keyword>
<feature type="binding site" evidence="3">
    <location>
        <begin position="248"/>
        <end position="253"/>
    </location>
    <ligand>
        <name>Mo-bis(molybdopterin guanine dinucleotide)</name>
        <dbReference type="ChEBI" id="CHEBI:60539"/>
    </ligand>
</feature>
<accession>C0GH64</accession>
<dbReference type="OrthoDB" id="9782042at2"/>
<dbReference type="Pfam" id="PF02634">
    <property type="entry name" value="FdhD-NarQ"/>
    <property type="match status" value="1"/>
</dbReference>
<organism evidence="4 5">
    <name type="scientific">Dethiobacter alkaliphilus AHT 1</name>
    <dbReference type="NCBI Taxonomy" id="555088"/>
    <lineage>
        <taxon>Bacteria</taxon>
        <taxon>Bacillati</taxon>
        <taxon>Bacillota</taxon>
        <taxon>Dethiobacteria</taxon>
        <taxon>Dethiobacterales</taxon>
        <taxon>Dethiobacteraceae</taxon>
        <taxon>Dethiobacter</taxon>
    </lineage>
</organism>
<evidence type="ECO:0000313" key="5">
    <source>
        <dbReference type="Proteomes" id="UP000006443"/>
    </source>
</evidence>
<dbReference type="Proteomes" id="UP000006443">
    <property type="component" value="Unassembled WGS sequence"/>
</dbReference>
<reference evidence="4 5" key="1">
    <citation type="submission" date="2009-02" db="EMBL/GenBank/DDBJ databases">
        <title>Sequencing of the draft genome and assembly of Dethiobacter alkaliphilus AHT 1.</title>
        <authorList>
            <consortium name="US DOE Joint Genome Institute (JGI-PGF)"/>
            <person name="Lucas S."/>
            <person name="Copeland A."/>
            <person name="Lapidus A."/>
            <person name="Glavina del Rio T."/>
            <person name="Dalin E."/>
            <person name="Tice H."/>
            <person name="Bruce D."/>
            <person name="Goodwin L."/>
            <person name="Pitluck S."/>
            <person name="Larimer F."/>
            <person name="Land M.L."/>
            <person name="Hauser L."/>
            <person name="Muyzer G."/>
        </authorList>
    </citation>
    <scope>NUCLEOTIDE SEQUENCE [LARGE SCALE GENOMIC DNA]</scope>
    <source>
        <strain evidence="4 5">AHT 1</strain>
    </source>
</reference>
<dbReference type="EMBL" id="ACJM01000008">
    <property type="protein sequence ID" value="EEG77366.1"/>
    <property type="molecule type" value="Genomic_DNA"/>
</dbReference>